<dbReference type="InterPro" id="IPR041698">
    <property type="entry name" value="Methyltransf_25"/>
</dbReference>
<dbReference type="CDD" id="cd02440">
    <property type="entry name" value="AdoMet_MTases"/>
    <property type="match status" value="1"/>
</dbReference>
<dbReference type="Proteomes" id="UP000809137">
    <property type="component" value="Unassembled WGS sequence"/>
</dbReference>
<dbReference type="GO" id="GO:0032259">
    <property type="term" value="P:methylation"/>
    <property type="evidence" value="ECO:0007669"/>
    <property type="project" value="UniProtKB-KW"/>
</dbReference>
<evidence type="ECO:0000313" key="3">
    <source>
        <dbReference type="Proteomes" id="UP000809137"/>
    </source>
</evidence>
<dbReference type="GO" id="GO:0008168">
    <property type="term" value="F:methyltransferase activity"/>
    <property type="evidence" value="ECO:0007669"/>
    <property type="project" value="UniProtKB-KW"/>
</dbReference>
<reference evidence="2 3" key="1">
    <citation type="submission" date="2021-01" db="EMBL/GenBank/DDBJ databases">
        <title>Complete genome sequence of Pantoea eucrina OB49, a heavy metal tolerant bacterium with PGPR potential isolated from wheat in Algeria.</title>
        <authorList>
            <person name="Lekired A."/>
            <person name="Ouzari I.H."/>
        </authorList>
    </citation>
    <scope>NUCLEOTIDE SEQUENCE [LARGE SCALE GENOMIC DNA]</scope>
    <source>
        <strain evidence="2 3">OB49</strain>
    </source>
</reference>
<dbReference type="RefSeq" id="WP_082032686.1">
    <property type="nucleotide sequence ID" value="NZ_CP083450.1"/>
</dbReference>
<name>A0ABS1Z5X4_9GAMM</name>
<dbReference type="SUPFAM" id="SSF53335">
    <property type="entry name" value="S-adenosyl-L-methionine-dependent methyltransferases"/>
    <property type="match status" value="1"/>
</dbReference>
<dbReference type="InterPro" id="IPR029063">
    <property type="entry name" value="SAM-dependent_MTases_sf"/>
</dbReference>
<dbReference type="EMBL" id="JAFCXS010000005">
    <property type="protein sequence ID" value="MBM0747526.1"/>
    <property type="molecule type" value="Genomic_DNA"/>
</dbReference>
<evidence type="ECO:0000313" key="2">
    <source>
        <dbReference type="EMBL" id="MBM0747526.1"/>
    </source>
</evidence>
<feature type="domain" description="Methyltransferase" evidence="1">
    <location>
        <begin position="142"/>
        <end position="232"/>
    </location>
</feature>
<sequence>MSRMIYIRVPNRERHDIFIMTTSESIFAGIRKPLSHVAYSIILPDMIKGPLISLDETKDEITLGIRVLDDPAWREKLLPPCPDYNIHFPWPPLDDEGNEAICPESFWDQMAGTPEKLDIQEAHFRLHTVNLLREIAFPDCRVFDPACSTGTFLASVKQKLPRLNYFAADRAEKMVLKARQQLPQVVQSDFMQSCDRDRYDIIFCRFANHEVIRHDQAAPVIDKLITLLNKKGYLIIFGHTPVNCDVKNHVRGKNIALKMTSGYSERSAGFFQYYLLQTL</sequence>
<accession>A0ABS1Z5X4</accession>
<protein>
    <submittedName>
        <fullName evidence="2">Methyltransferase domain-containing protein</fullName>
    </submittedName>
</protein>
<organism evidence="2 3">
    <name type="scientific">Pantoea eucrina</name>
    <dbReference type="NCBI Taxonomy" id="472693"/>
    <lineage>
        <taxon>Bacteria</taxon>
        <taxon>Pseudomonadati</taxon>
        <taxon>Pseudomonadota</taxon>
        <taxon>Gammaproteobacteria</taxon>
        <taxon>Enterobacterales</taxon>
        <taxon>Erwiniaceae</taxon>
        <taxon>Pantoea</taxon>
    </lineage>
</organism>
<gene>
    <name evidence="2" type="ORF">JJB79_08870</name>
</gene>
<proteinExistence type="predicted"/>
<comment type="caution">
    <text evidence="2">The sequence shown here is derived from an EMBL/GenBank/DDBJ whole genome shotgun (WGS) entry which is preliminary data.</text>
</comment>
<dbReference type="Gene3D" id="3.40.50.150">
    <property type="entry name" value="Vaccinia Virus protein VP39"/>
    <property type="match status" value="1"/>
</dbReference>
<keyword evidence="2" id="KW-0489">Methyltransferase</keyword>
<evidence type="ECO:0000259" key="1">
    <source>
        <dbReference type="Pfam" id="PF13649"/>
    </source>
</evidence>
<dbReference type="Pfam" id="PF13649">
    <property type="entry name" value="Methyltransf_25"/>
    <property type="match status" value="1"/>
</dbReference>
<dbReference type="GeneID" id="84693154"/>
<keyword evidence="2" id="KW-0808">Transferase</keyword>
<keyword evidence="3" id="KW-1185">Reference proteome</keyword>